<evidence type="ECO:0000313" key="3">
    <source>
        <dbReference type="Proteomes" id="UP000501849"/>
    </source>
</evidence>
<accession>A0A6H0RX80</accession>
<geneLocation type="plasmid" evidence="2 3">
    <name>unnamed1</name>
</geneLocation>
<feature type="transmembrane region" description="Helical" evidence="1">
    <location>
        <begin position="95"/>
        <end position="123"/>
    </location>
</feature>
<organism evidence="2 3">
    <name type="scientific">Mycolicibacterium frederiksbergense</name>
    <dbReference type="NCBI Taxonomy" id="117567"/>
    <lineage>
        <taxon>Bacteria</taxon>
        <taxon>Bacillati</taxon>
        <taxon>Actinomycetota</taxon>
        <taxon>Actinomycetes</taxon>
        <taxon>Mycobacteriales</taxon>
        <taxon>Mycobacteriaceae</taxon>
        <taxon>Mycolicibacterium</taxon>
    </lineage>
</organism>
<reference evidence="2 3" key="1">
    <citation type="submission" date="2019-04" db="EMBL/GenBank/DDBJ databases">
        <title>Draft, Whole-Genome Sequence of the Anthracene-degrading Mycobacterium frederiksbergense LB501T, Isolated from a Polycyclic Aromatic Hydrocarbon (PAH)-Contaminated Soil.</title>
        <authorList>
            <person name="Augelletti F."/>
        </authorList>
    </citation>
    <scope>NUCLEOTIDE SEQUENCE [LARGE SCALE GENOMIC DNA]</scope>
    <source>
        <strain evidence="2 3">LB 501T</strain>
        <plasmid evidence="2 3">unnamed1</plasmid>
    </source>
</reference>
<evidence type="ECO:0000313" key="2">
    <source>
        <dbReference type="EMBL" id="QIV79728.1"/>
    </source>
</evidence>
<evidence type="ECO:0008006" key="4">
    <source>
        <dbReference type="Google" id="ProtNLM"/>
    </source>
</evidence>
<keyword evidence="1" id="KW-0472">Membrane</keyword>
<gene>
    <name evidence="2" type="ORF">EXE63_01550</name>
</gene>
<keyword evidence="1" id="KW-1133">Transmembrane helix</keyword>
<keyword evidence="2" id="KW-0614">Plasmid</keyword>
<dbReference type="AlphaFoldDB" id="A0A6H0RX80"/>
<keyword evidence="1" id="KW-0812">Transmembrane</keyword>
<dbReference type="Pfam" id="PF26327">
    <property type="entry name" value="LpqS"/>
    <property type="match status" value="1"/>
</dbReference>
<proteinExistence type="predicted"/>
<evidence type="ECO:0000256" key="1">
    <source>
        <dbReference type="SAM" id="Phobius"/>
    </source>
</evidence>
<sequence length="148" mass="15368">MPVLAATVGNIVRYNDALAVKRHRACVALVLALWVGVVGAQWAWSAAGDATAHGSHATVDGAHGEFAVPLDHPHLEDSSAPVLPDTFAEAVLSRAAFPLVAIGLAAVLAGAAMASWPGVWAAVRGPPRPHPWIVPGQQLLIRLCIARC</sequence>
<dbReference type="KEGG" id="mfre:EXE63_01550"/>
<dbReference type="EMBL" id="CP038797">
    <property type="protein sequence ID" value="QIV79728.1"/>
    <property type="molecule type" value="Genomic_DNA"/>
</dbReference>
<dbReference type="Proteomes" id="UP000501849">
    <property type="component" value="Plasmid unnamed1"/>
</dbReference>
<feature type="transmembrane region" description="Helical" evidence="1">
    <location>
        <begin position="25"/>
        <end position="44"/>
    </location>
</feature>
<name>A0A6H0RX80_9MYCO</name>
<dbReference type="InterPro" id="IPR058714">
    <property type="entry name" value="LpqS"/>
</dbReference>
<keyword evidence="3" id="KW-1185">Reference proteome</keyword>
<protein>
    <recommendedName>
        <fullName evidence="4">Lipoprotein LpqS</fullName>
    </recommendedName>
</protein>